<organism evidence="5 6">
    <name type="scientific">Pasteurella multocida</name>
    <dbReference type="NCBI Taxonomy" id="747"/>
    <lineage>
        <taxon>Bacteria</taxon>
        <taxon>Pseudomonadati</taxon>
        <taxon>Pseudomonadota</taxon>
        <taxon>Gammaproteobacteria</taxon>
        <taxon>Pasteurellales</taxon>
        <taxon>Pasteurellaceae</taxon>
        <taxon>Pasteurella</taxon>
    </lineage>
</organism>
<dbReference type="Gene3D" id="3.20.20.60">
    <property type="entry name" value="Phosphoenolpyruvate-binding domains"/>
    <property type="match status" value="1"/>
</dbReference>
<proteinExistence type="inferred from homology"/>
<dbReference type="SUPFAM" id="SSF51621">
    <property type="entry name" value="Phosphoenolpyruvate/pyruvate domain"/>
    <property type="match status" value="1"/>
</dbReference>
<dbReference type="InterPro" id="IPR040442">
    <property type="entry name" value="Pyrv_kinase-like_dom_sf"/>
</dbReference>
<evidence type="ECO:0000256" key="3">
    <source>
        <dbReference type="ARBA" id="ARBA00023239"/>
    </source>
</evidence>
<dbReference type="InterPro" id="IPR015813">
    <property type="entry name" value="Pyrv/PenolPyrv_kinase-like_dom"/>
</dbReference>
<dbReference type="EMBL" id="PPVL01000012">
    <property type="protein sequence ID" value="NNI79902.1"/>
    <property type="molecule type" value="Genomic_DNA"/>
</dbReference>
<dbReference type="InterPro" id="IPR005000">
    <property type="entry name" value="Aldolase/citrate-lyase_domain"/>
</dbReference>
<dbReference type="GO" id="GO:0046872">
    <property type="term" value="F:metal ion binding"/>
    <property type="evidence" value="ECO:0007669"/>
    <property type="project" value="UniProtKB-KW"/>
</dbReference>
<evidence type="ECO:0000256" key="2">
    <source>
        <dbReference type="ARBA" id="ARBA00022723"/>
    </source>
</evidence>
<sequence length="268" mass="28990">MQLKNHFKQALKEKKPQIGLWVGLADGYACELAATAGFDWLLLDGEHAPNDLRTLLHQLQTLAAYPTTPIIRPVIGQTHTIKQLLDIGAQTLLVPMVETAEQARELVKAIHYPPKGVRGVGSALARASRWNSIPHYLQQADEEICLLVQVENKTGLQNLKEIAEVDGVDGVFIGPADLSASLGHLGNPSHPEVQQAIEQAIATICAADKAAGILYADEKMAKHYLALGCTFVAVGVDTSLLMRALNDLSQKFKSSNALENTASANQIY</sequence>
<evidence type="ECO:0000256" key="1">
    <source>
        <dbReference type="ARBA" id="ARBA00005568"/>
    </source>
</evidence>
<dbReference type="InterPro" id="IPR050251">
    <property type="entry name" value="HpcH-HpaI_aldolase"/>
</dbReference>
<comment type="caution">
    <text evidence="5">The sequence shown here is derived from an EMBL/GenBank/DDBJ whole genome shotgun (WGS) entry which is preliminary data.</text>
</comment>
<dbReference type="GO" id="GO:0005737">
    <property type="term" value="C:cytoplasm"/>
    <property type="evidence" value="ECO:0007669"/>
    <property type="project" value="TreeGrafter"/>
</dbReference>
<feature type="domain" description="HpcH/HpaI aldolase/citrate lyase" evidence="4">
    <location>
        <begin position="17"/>
        <end position="243"/>
    </location>
</feature>
<keyword evidence="3" id="KW-0456">Lyase</keyword>
<dbReference type="Proteomes" id="UP000540079">
    <property type="component" value="Unassembled WGS sequence"/>
</dbReference>
<dbReference type="PANTHER" id="PTHR30502">
    <property type="entry name" value="2-KETO-3-DEOXY-L-RHAMNONATE ALDOLASE"/>
    <property type="match status" value="1"/>
</dbReference>
<protein>
    <submittedName>
        <fullName evidence="5">4-hydroxy-2-oxoheptanedioate aldolase</fullName>
    </submittedName>
</protein>
<dbReference type="PANTHER" id="PTHR30502:SF0">
    <property type="entry name" value="PHOSPHOENOLPYRUVATE CARBOXYLASE FAMILY PROTEIN"/>
    <property type="match status" value="1"/>
</dbReference>
<reference evidence="5 6" key="1">
    <citation type="journal article" date="2018" name="Front. Microbiol.">
        <title>Genetic and Phylogenetic Characteristics of Pasteurella multocida Isolates From Different Host Species.</title>
        <authorList>
            <person name="Peng Z."/>
            <person name="Liang W."/>
            <person name="Wang F."/>
            <person name="Xu Z."/>
            <person name="Xie Z."/>
            <person name="Lian Z."/>
            <person name="Hua L."/>
            <person name="Zhou R."/>
            <person name="Chen H."/>
            <person name="Wu B."/>
        </authorList>
    </citation>
    <scope>NUCLEOTIDE SEQUENCE [LARGE SCALE GENOMIC DNA]</scope>
    <source>
        <strain evidence="5 6">HNA06</strain>
    </source>
</reference>
<dbReference type="Pfam" id="PF03328">
    <property type="entry name" value="HpcH_HpaI"/>
    <property type="match status" value="1"/>
</dbReference>
<accession>A0A849CL58</accession>
<dbReference type="InterPro" id="IPR012689">
    <property type="entry name" value="HpaI"/>
</dbReference>
<comment type="similarity">
    <text evidence="1">Belongs to the HpcH/HpaI aldolase family.</text>
</comment>
<evidence type="ECO:0000259" key="4">
    <source>
        <dbReference type="Pfam" id="PF03328"/>
    </source>
</evidence>
<evidence type="ECO:0000313" key="5">
    <source>
        <dbReference type="EMBL" id="NNI79902.1"/>
    </source>
</evidence>
<dbReference type="AlphaFoldDB" id="A0A849CL58"/>
<dbReference type="FunFam" id="3.20.20.60:FF:000004">
    <property type="entry name" value="5-keto-4-deoxy-D-glucarate aldolase"/>
    <property type="match status" value="1"/>
</dbReference>
<dbReference type="NCBIfam" id="TIGR02311">
    <property type="entry name" value="HpaI"/>
    <property type="match status" value="1"/>
</dbReference>
<dbReference type="GO" id="GO:0010124">
    <property type="term" value="P:phenylacetate catabolic process"/>
    <property type="evidence" value="ECO:0007669"/>
    <property type="project" value="InterPro"/>
</dbReference>
<dbReference type="RefSeq" id="WP_015690966.1">
    <property type="nucleotide sequence ID" value="NZ_CP028927.1"/>
</dbReference>
<evidence type="ECO:0000313" key="6">
    <source>
        <dbReference type="Proteomes" id="UP000540079"/>
    </source>
</evidence>
<gene>
    <name evidence="5" type="primary">hpaI</name>
    <name evidence="5" type="ORF">C2800_10835</name>
</gene>
<name>A0A849CL58_PASMD</name>
<dbReference type="GO" id="GO:0016832">
    <property type="term" value="F:aldehyde-lyase activity"/>
    <property type="evidence" value="ECO:0007669"/>
    <property type="project" value="UniProtKB-ARBA"/>
</dbReference>
<keyword evidence="2" id="KW-0479">Metal-binding</keyword>